<proteinExistence type="inferred from homology"/>
<keyword evidence="2" id="KW-0560">Oxidoreductase</keyword>
<feature type="non-terminal residue" evidence="3">
    <location>
        <position position="1"/>
    </location>
</feature>
<dbReference type="GO" id="GO:0016491">
    <property type="term" value="F:oxidoreductase activity"/>
    <property type="evidence" value="ECO:0007669"/>
    <property type="project" value="UniProtKB-KW"/>
</dbReference>
<reference evidence="3" key="1">
    <citation type="submission" date="2021-02" db="EMBL/GenBank/DDBJ databases">
        <authorList>
            <person name="Dougan E. K."/>
            <person name="Rhodes N."/>
            <person name="Thang M."/>
            <person name="Chan C."/>
        </authorList>
    </citation>
    <scope>NUCLEOTIDE SEQUENCE</scope>
</reference>
<comment type="similarity">
    <text evidence="1">Belongs to the short-chain dehydrogenases/reductases (SDR) family.</text>
</comment>
<evidence type="ECO:0000313" key="4">
    <source>
        <dbReference type="Proteomes" id="UP000626109"/>
    </source>
</evidence>
<organism evidence="3 4">
    <name type="scientific">Polarella glacialis</name>
    <name type="common">Dinoflagellate</name>
    <dbReference type="NCBI Taxonomy" id="89957"/>
    <lineage>
        <taxon>Eukaryota</taxon>
        <taxon>Sar</taxon>
        <taxon>Alveolata</taxon>
        <taxon>Dinophyceae</taxon>
        <taxon>Suessiales</taxon>
        <taxon>Suessiaceae</taxon>
        <taxon>Polarella</taxon>
    </lineage>
</organism>
<gene>
    <name evidence="3" type="ORF">PGLA2088_LOCUS14388</name>
</gene>
<dbReference type="PANTHER" id="PTHR24320">
    <property type="entry name" value="RETINOL DEHYDROGENASE"/>
    <property type="match status" value="1"/>
</dbReference>
<dbReference type="EMBL" id="CAJNNW010017513">
    <property type="protein sequence ID" value="CAE8661038.1"/>
    <property type="molecule type" value="Genomic_DNA"/>
</dbReference>
<evidence type="ECO:0000256" key="2">
    <source>
        <dbReference type="ARBA" id="ARBA00023002"/>
    </source>
</evidence>
<accession>A0A813J311</accession>
<dbReference type="AlphaFoldDB" id="A0A813J311"/>
<sequence length="111" mass="12157">LGDLPPKQGGYDDWGAYQQSKLANILFSNELSRRFKERGVAVTSNALHPGVIKTELGRQQFLKGSALLSAFQDRGLEQGAATSIYCLTAKSLEGVTGKYFHDCSEDQPSEF</sequence>
<dbReference type="Gene3D" id="3.40.50.720">
    <property type="entry name" value="NAD(P)-binding Rossmann-like Domain"/>
    <property type="match status" value="1"/>
</dbReference>
<dbReference type="Proteomes" id="UP000626109">
    <property type="component" value="Unassembled WGS sequence"/>
</dbReference>
<evidence type="ECO:0000256" key="1">
    <source>
        <dbReference type="ARBA" id="ARBA00006484"/>
    </source>
</evidence>
<name>A0A813J311_POLGL</name>
<comment type="caution">
    <text evidence="3">The sequence shown here is derived from an EMBL/GenBank/DDBJ whole genome shotgun (WGS) entry which is preliminary data.</text>
</comment>
<feature type="non-terminal residue" evidence="3">
    <location>
        <position position="111"/>
    </location>
</feature>
<dbReference type="InterPro" id="IPR036291">
    <property type="entry name" value="NAD(P)-bd_dom_sf"/>
</dbReference>
<dbReference type="PANTHER" id="PTHR24320:SF152">
    <property type="entry name" value="SHORT-CHAIN DEHYDROGENASE_REDUCTASE FAMILY PROTEIN"/>
    <property type="match status" value="1"/>
</dbReference>
<dbReference type="SUPFAM" id="SSF51735">
    <property type="entry name" value="NAD(P)-binding Rossmann-fold domains"/>
    <property type="match status" value="1"/>
</dbReference>
<protein>
    <recommendedName>
        <fullName evidence="5">Protochlorophyllide reductase</fullName>
    </recommendedName>
</protein>
<evidence type="ECO:0000313" key="3">
    <source>
        <dbReference type="EMBL" id="CAE8661038.1"/>
    </source>
</evidence>
<evidence type="ECO:0008006" key="5">
    <source>
        <dbReference type="Google" id="ProtNLM"/>
    </source>
</evidence>